<protein>
    <submittedName>
        <fullName evidence="3">Phosphonate metabolism protein/1,5-bisphosphokinase (PRPP-forming) PhnN</fullName>
    </submittedName>
</protein>
<dbReference type="Proteomes" id="UP001595721">
    <property type="component" value="Unassembled WGS sequence"/>
</dbReference>
<evidence type="ECO:0000313" key="4">
    <source>
        <dbReference type="Proteomes" id="UP001595721"/>
    </source>
</evidence>
<dbReference type="SUPFAM" id="SSF52540">
    <property type="entry name" value="P-loop containing nucleoside triphosphate hydrolases"/>
    <property type="match status" value="1"/>
</dbReference>
<organism evidence="3 4">
    <name type="scientific">Paracoccus mangrovi</name>
    <dbReference type="NCBI Taxonomy" id="1715645"/>
    <lineage>
        <taxon>Bacteria</taxon>
        <taxon>Pseudomonadati</taxon>
        <taxon>Pseudomonadota</taxon>
        <taxon>Alphaproteobacteria</taxon>
        <taxon>Rhodobacterales</taxon>
        <taxon>Paracoccaceae</taxon>
        <taxon>Paracoccus</taxon>
    </lineage>
</organism>
<dbReference type="SMART" id="SM00072">
    <property type="entry name" value="GuKc"/>
    <property type="match status" value="1"/>
</dbReference>
<dbReference type="RefSeq" id="WP_377742863.1">
    <property type="nucleotide sequence ID" value="NZ_JBHRXJ010000002.1"/>
</dbReference>
<dbReference type="Gene3D" id="3.40.50.300">
    <property type="entry name" value="P-loop containing nucleotide triphosphate hydrolases"/>
    <property type="match status" value="1"/>
</dbReference>
<dbReference type="PANTHER" id="PTHR23117">
    <property type="entry name" value="GUANYLATE KINASE-RELATED"/>
    <property type="match status" value="1"/>
</dbReference>
<reference evidence="4" key="1">
    <citation type="journal article" date="2019" name="Int. J. Syst. Evol. Microbiol.">
        <title>The Global Catalogue of Microorganisms (GCM) 10K type strain sequencing project: providing services to taxonomists for standard genome sequencing and annotation.</title>
        <authorList>
            <consortium name="The Broad Institute Genomics Platform"/>
            <consortium name="The Broad Institute Genome Sequencing Center for Infectious Disease"/>
            <person name="Wu L."/>
            <person name="Ma J."/>
        </authorList>
    </citation>
    <scope>NUCLEOTIDE SEQUENCE [LARGE SCALE GENOMIC DNA]</scope>
    <source>
        <strain evidence="4">KCTC 42899</strain>
    </source>
</reference>
<dbReference type="InterPro" id="IPR008145">
    <property type="entry name" value="GK/Ca_channel_bsu"/>
</dbReference>
<keyword evidence="1" id="KW-0808">Transferase</keyword>
<proteinExistence type="predicted"/>
<gene>
    <name evidence="3" type="ORF">ACFOMH_04410</name>
</gene>
<dbReference type="EMBL" id="JBHRXJ010000002">
    <property type="protein sequence ID" value="MFC3527406.1"/>
    <property type="molecule type" value="Genomic_DNA"/>
</dbReference>
<dbReference type="InterPro" id="IPR027417">
    <property type="entry name" value="P-loop_NTPase"/>
</dbReference>
<evidence type="ECO:0000256" key="1">
    <source>
        <dbReference type="ARBA" id="ARBA00022679"/>
    </source>
</evidence>
<dbReference type="PANTHER" id="PTHR23117:SF8">
    <property type="entry name" value="RIBOSE 1,5-BISPHOSPHATE PHOSPHOKINASE PHNN"/>
    <property type="match status" value="1"/>
</dbReference>
<keyword evidence="4" id="KW-1185">Reference proteome</keyword>
<accession>A0ABV7R279</accession>
<evidence type="ECO:0000259" key="2">
    <source>
        <dbReference type="SMART" id="SM00072"/>
    </source>
</evidence>
<feature type="domain" description="Guanylate kinase/L-type calcium channel beta subunit" evidence="2">
    <location>
        <begin position="1"/>
        <end position="173"/>
    </location>
</feature>
<name>A0ABV7R279_9RHOB</name>
<sequence length="174" mass="18527">MSHFAIVGPSGAGKDTLIAAALARRPDLGRVRRVVTRDPDAGGEDIEAVTPAEFARMRAEGRFLLDWNAHGLSYGLRSAAFLDGPKLVNLSRRVLPQAVAALPGLRVIHVFARPEVLAQRLAARGREDADQIAARIARDTGALPAGLDIIHIDNSTTIEAATTAFLAALETVHI</sequence>
<comment type="caution">
    <text evidence="3">The sequence shown here is derived from an EMBL/GenBank/DDBJ whole genome shotgun (WGS) entry which is preliminary data.</text>
</comment>
<evidence type="ECO:0000313" key="3">
    <source>
        <dbReference type="EMBL" id="MFC3527406.1"/>
    </source>
</evidence>